<reference evidence="2 3" key="1">
    <citation type="journal article" date="2019" name="PLoS Pathog.">
        <title>Genome sequence of the bovine parasite Schistosoma bovis Tanzania.</title>
        <authorList>
            <person name="Oey H."/>
            <person name="Zakrzewski M."/>
            <person name="Gobert G."/>
            <person name="Gravermann K."/>
            <person name="Stoye J."/>
            <person name="Jones M."/>
            <person name="Mcmanus D."/>
            <person name="Krause L."/>
        </authorList>
    </citation>
    <scope>NUCLEOTIDE SEQUENCE [LARGE SCALE GENOMIC DNA]</scope>
    <source>
        <strain evidence="2 3">TAN1997</strain>
    </source>
</reference>
<protein>
    <recommendedName>
        <fullName evidence="1">PAZ domain-containing protein</fullName>
    </recommendedName>
</protein>
<dbReference type="InterPro" id="IPR036085">
    <property type="entry name" value="PAZ_dom_sf"/>
</dbReference>
<dbReference type="CDD" id="cd02846">
    <property type="entry name" value="PAZ_argonaute_like"/>
    <property type="match status" value="1"/>
</dbReference>
<sequence length="108" mass="12676">MKTKPYFSTTTERIFKSSGYENPLGGGREVWFGFHQSVRPSQWRMMLNIDGLKVEITHCGTMRRKYRVCNVTRRPSQTQSFPLQLDTGATVECTVAKYFQERYNIRLE</sequence>
<evidence type="ECO:0000259" key="1">
    <source>
        <dbReference type="PROSITE" id="PS50821"/>
    </source>
</evidence>
<organism evidence="2 3">
    <name type="scientific">Schistosoma bovis</name>
    <name type="common">Blood fluke</name>
    <dbReference type="NCBI Taxonomy" id="6184"/>
    <lineage>
        <taxon>Eukaryota</taxon>
        <taxon>Metazoa</taxon>
        <taxon>Spiralia</taxon>
        <taxon>Lophotrochozoa</taxon>
        <taxon>Platyhelminthes</taxon>
        <taxon>Trematoda</taxon>
        <taxon>Digenea</taxon>
        <taxon>Strigeidida</taxon>
        <taxon>Schistosomatoidea</taxon>
        <taxon>Schistosomatidae</taxon>
        <taxon>Schistosoma</taxon>
    </lineage>
</organism>
<proteinExistence type="predicted"/>
<dbReference type="Proteomes" id="UP000290809">
    <property type="component" value="Unassembled WGS sequence"/>
</dbReference>
<accession>A0A430QTY7</accession>
<dbReference type="AlphaFoldDB" id="A0A430QTY7"/>
<dbReference type="SMART" id="SM01163">
    <property type="entry name" value="DUF1785"/>
    <property type="match status" value="1"/>
</dbReference>
<name>A0A430QTY7_SCHBO</name>
<dbReference type="PROSITE" id="PS50821">
    <property type="entry name" value="PAZ"/>
    <property type="match status" value="1"/>
</dbReference>
<dbReference type="STRING" id="6184.A0A430QTY7"/>
<dbReference type="SUPFAM" id="SSF101690">
    <property type="entry name" value="PAZ domain"/>
    <property type="match status" value="1"/>
</dbReference>
<dbReference type="PANTHER" id="PTHR22891">
    <property type="entry name" value="EUKARYOTIC TRANSLATION INITIATION FACTOR 2C"/>
    <property type="match status" value="1"/>
</dbReference>
<feature type="domain" description="PAZ" evidence="1">
    <location>
        <begin position="29"/>
        <end position="108"/>
    </location>
</feature>
<dbReference type="Gene3D" id="2.170.260.10">
    <property type="entry name" value="paz domain"/>
    <property type="match status" value="1"/>
</dbReference>
<dbReference type="EMBL" id="QMKO01000474">
    <property type="protein sequence ID" value="RTG91170.1"/>
    <property type="molecule type" value="Genomic_DNA"/>
</dbReference>
<dbReference type="InterPro" id="IPR003100">
    <property type="entry name" value="PAZ_dom"/>
</dbReference>
<dbReference type="InterPro" id="IPR014811">
    <property type="entry name" value="ArgoL1"/>
</dbReference>
<keyword evidence="3" id="KW-1185">Reference proteome</keyword>
<gene>
    <name evidence="2" type="ORF">DC041_0009888</name>
</gene>
<dbReference type="GO" id="GO:0003723">
    <property type="term" value="F:RNA binding"/>
    <property type="evidence" value="ECO:0007669"/>
    <property type="project" value="InterPro"/>
</dbReference>
<evidence type="ECO:0000313" key="3">
    <source>
        <dbReference type="Proteomes" id="UP000290809"/>
    </source>
</evidence>
<evidence type="ECO:0000313" key="2">
    <source>
        <dbReference type="EMBL" id="RTG91170.1"/>
    </source>
</evidence>
<comment type="caution">
    <text evidence="2">The sequence shown here is derived from an EMBL/GenBank/DDBJ whole genome shotgun (WGS) entry which is preliminary data.</text>
</comment>
<dbReference type="Pfam" id="PF08699">
    <property type="entry name" value="ArgoL1"/>
    <property type="match status" value="1"/>
</dbReference>